<evidence type="ECO:0000313" key="2">
    <source>
        <dbReference type="EMBL" id="MDX2908952.1"/>
    </source>
</evidence>
<feature type="chain" id="PRO_5047180137" description="Secreted protein" evidence="1">
    <location>
        <begin position="25"/>
        <end position="45"/>
    </location>
</feature>
<evidence type="ECO:0008006" key="4">
    <source>
        <dbReference type="Google" id="ProtNLM"/>
    </source>
</evidence>
<organism evidence="2 3">
    <name type="scientific">Streptomyces griseiscabiei</name>
    <dbReference type="NCBI Taxonomy" id="2993540"/>
    <lineage>
        <taxon>Bacteria</taxon>
        <taxon>Bacillati</taxon>
        <taxon>Actinomycetota</taxon>
        <taxon>Actinomycetes</taxon>
        <taxon>Kitasatosporales</taxon>
        <taxon>Streptomycetaceae</taxon>
        <taxon>Streptomyces</taxon>
    </lineage>
</organism>
<dbReference type="Proteomes" id="UP001271723">
    <property type="component" value="Unassembled WGS sequence"/>
</dbReference>
<feature type="signal peptide" evidence="1">
    <location>
        <begin position="1"/>
        <end position="24"/>
    </location>
</feature>
<keyword evidence="3" id="KW-1185">Reference proteome</keyword>
<comment type="caution">
    <text evidence="2">The sequence shown here is derived from an EMBL/GenBank/DDBJ whole genome shotgun (WGS) entry which is preliminary data.</text>
</comment>
<sequence length="45" mass="4442">MNRIAAALALVAAAVLTLSVTAEAADRTTVAHAQASNAPGDPGWP</sequence>
<gene>
    <name evidence="2" type="ORF">PV517_09610</name>
</gene>
<name>A0ABU4KZP7_9ACTN</name>
<evidence type="ECO:0000256" key="1">
    <source>
        <dbReference type="SAM" id="SignalP"/>
    </source>
</evidence>
<dbReference type="EMBL" id="JARAVY010000003">
    <property type="protein sequence ID" value="MDX2908952.1"/>
    <property type="molecule type" value="Genomic_DNA"/>
</dbReference>
<evidence type="ECO:0000313" key="3">
    <source>
        <dbReference type="Proteomes" id="UP001271723"/>
    </source>
</evidence>
<reference evidence="2 3" key="1">
    <citation type="journal article" date="2023" name="Microb. Genom.">
        <title>Mesoterricola silvestris gen. nov., sp. nov., Mesoterricola sediminis sp. nov., Geothrix oryzae sp. nov., Geothrix edaphica sp. nov., Geothrix rubra sp. nov., and Geothrix limicola sp. nov., six novel members of Acidobacteriota isolated from soils.</title>
        <authorList>
            <person name="Weisberg A.J."/>
            <person name="Pearce E."/>
            <person name="Kramer C.G."/>
            <person name="Chang J.H."/>
            <person name="Clarke C.R."/>
        </authorList>
    </citation>
    <scope>NUCLEOTIDE SEQUENCE [LARGE SCALE GENOMIC DNA]</scope>
    <source>
        <strain evidence="2 3">NRRL_B-2795</strain>
    </source>
</reference>
<accession>A0ABU4KZP7</accession>
<proteinExistence type="predicted"/>
<dbReference type="RefSeq" id="WP_179203195.1">
    <property type="nucleotide sequence ID" value="NZ_JAGJBZ010000001.1"/>
</dbReference>
<protein>
    <recommendedName>
        <fullName evidence="4">Secreted protein</fullName>
    </recommendedName>
</protein>
<keyword evidence="1" id="KW-0732">Signal</keyword>